<evidence type="ECO:0000256" key="3">
    <source>
        <dbReference type="ARBA" id="ARBA00022989"/>
    </source>
</evidence>
<evidence type="ECO:0000259" key="8">
    <source>
        <dbReference type="Pfam" id="PF06738"/>
    </source>
</evidence>
<accession>A0A9P6QFE8</accession>
<feature type="region of interest" description="Disordered" evidence="6">
    <location>
        <begin position="1"/>
        <end position="40"/>
    </location>
</feature>
<feature type="region of interest" description="Disordered" evidence="6">
    <location>
        <begin position="391"/>
        <end position="439"/>
    </location>
</feature>
<evidence type="ECO:0000256" key="5">
    <source>
        <dbReference type="ARBA" id="ARBA00034125"/>
    </source>
</evidence>
<dbReference type="InterPro" id="IPR010619">
    <property type="entry name" value="ThrE-like_N"/>
</dbReference>
<feature type="region of interest" description="Disordered" evidence="6">
    <location>
        <begin position="159"/>
        <end position="186"/>
    </location>
</feature>
<feature type="compositionally biased region" description="Low complexity" evidence="6">
    <location>
        <begin position="410"/>
        <end position="433"/>
    </location>
</feature>
<dbReference type="PANTHER" id="PTHR31082">
    <property type="entry name" value="PHEROMONE-REGULATED MEMBRANE PROTEIN 10"/>
    <property type="match status" value="1"/>
</dbReference>
<evidence type="ECO:0000256" key="1">
    <source>
        <dbReference type="ARBA" id="ARBA00004141"/>
    </source>
</evidence>
<feature type="compositionally biased region" description="Polar residues" evidence="6">
    <location>
        <begin position="309"/>
        <end position="321"/>
    </location>
</feature>
<comment type="caution">
    <text evidence="10">The sequence shown here is derived from an EMBL/GenBank/DDBJ whole genome shotgun (WGS) entry which is preliminary data.</text>
</comment>
<dbReference type="PANTHER" id="PTHR31082:SF4">
    <property type="entry name" value="PHEROMONE-REGULATED MEMBRANE PROTEIN 10"/>
    <property type="match status" value="1"/>
</dbReference>
<reference evidence="10" key="1">
    <citation type="journal article" date="2020" name="Fungal Divers.">
        <title>Resolving the Mortierellaceae phylogeny through synthesis of multi-gene phylogenetics and phylogenomics.</title>
        <authorList>
            <person name="Vandepol N."/>
            <person name="Liber J."/>
            <person name="Desiro A."/>
            <person name="Na H."/>
            <person name="Kennedy M."/>
            <person name="Barry K."/>
            <person name="Grigoriev I.V."/>
            <person name="Miller A.N."/>
            <person name="O'Donnell K."/>
            <person name="Stajich J.E."/>
            <person name="Bonito G."/>
        </authorList>
    </citation>
    <scope>NUCLEOTIDE SEQUENCE</scope>
    <source>
        <strain evidence="10">KOD948</strain>
    </source>
</reference>
<feature type="domain" description="Threonine/serine exporter-like N-terminal" evidence="8">
    <location>
        <begin position="484"/>
        <end position="719"/>
    </location>
</feature>
<dbReference type="GO" id="GO:0016020">
    <property type="term" value="C:membrane"/>
    <property type="evidence" value="ECO:0007669"/>
    <property type="project" value="UniProtKB-SubCell"/>
</dbReference>
<feature type="transmembrane region" description="Helical" evidence="7">
    <location>
        <begin position="615"/>
        <end position="637"/>
    </location>
</feature>
<gene>
    <name evidence="10" type="ORF">BG011_005719</name>
</gene>
<evidence type="ECO:0000256" key="4">
    <source>
        <dbReference type="ARBA" id="ARBA00023136"/>
    </source>
</evidence>
<keyword evidence="2 7" id="KW-0812">Transmembrane</keyword>
<comment type="subcellular location">
    <subcellularLocation>
        <location evidence="1">Membrane</location>
        <topology evidence="1">Multi-pass membrane protein</topology>
    </subcellularLocation>
</comment>
<keyword evidence="11" id="KW-1185">Reference proteome</keyword>
<evidence type="ECO:0000313" key="11">
    <source>
        <dbReference type="Proteomes" id="UP000726737"/>
    </source>
</evidence>
<feature type="compositionally biased region" description="Polar residues" evidence="6">
    <location>
        <begin position="70"/>
        <end position="82"/>
    </location>
</feature>
<keyword evidence="4 7" id="KW-0472">Membrane</keyword>
<feature type="compositionally biased region" description="Polar residues" evidence="6">
    <location>
        <begin position="391"/>
        <end position="409"/>
    </location>
</feature>
<proteinExistence type="inferred from homology"/>
<evidence type="ECO:0000256" key="7">
    <source>
        <dbReference type="SAM" id="Phobius"/>
    </source>
</evidence>
<feature type="transmembrane region" description="Helical" evidence="7">
    <location>
        <begin position="817"/>
        <end position="840"/>
    </location>
</feature>
<dbReference type="InterPro" id="IPR051361">
    <property type="entry name" value="ThrE/Ser_Exporter"/>
</dbReference>
<dbReference type="GO" id="GO:0022857">
    <property type="term" value="F:transmembrane transporter activity"/>
    <property type="evidence" value="ECO:0007669"/>
    <property type="project" value="InterPro"/>
</dbReference>
<feature type="transmembrane region" description="Helical" evidence="7">
    <location>
        <begin position="741"/>
        <end position="759"/>
    </location>
</feature>
<dbReference type="InterPro" id="IPR024528">
    <property type="entry name" value="ThrE_2"/>
</dbReference>
<feature type="transmembrane region" description="Helical" evidence="7">
    <location>
        <begin position="700"/>
        <end position="721"/>
    </location>
</feature>
<name>A0A9P6QFE8_9FUNG</name>
<feature type="region of interest" description="Disordered" evidence="6">
    <location>
        <begin position="344"/>
        <end position="370"/>
    </location>
</feature>
<evidence type="ECO:0000256" key="6">
    <source>
        <dbReference type="SAM" id="MobiDB-lite"/>
    </source>
</evidence>
<keyword evidence="3 7" id="KW-1133">Transmembrane helix</keyword>
<dbReference type="Pfam" id="PF12821">
    <property type="entry name" value="ThrE_2"/>
    <property type="match status" value="1"/>
</dbReference>
<evidence type="ECO:0000259" key="9">
    <source>
        <dbReference type="Pfam" id="PF12821"/>
    </source>
</evidence>
<feature type="transmembrane region" description="Helical" evidence="7">
    <location>
        <begin position="766"/>
        <end position="783"/>
    </location>
</feature>
<dbReference type="Pfam" id="PF06738">
    <property type="entry name" value="ThrE"/>
    <property type="match status" value="1"/>
</dbReference>
<evidence type="ECO:0008006" key="12">
    <source>
        <dbReference type="Google" id="ProtNLM"/>
    </source>
</evidence>
<feature type="transmembrane region" description="Helical" evidence="7">
    <location>
        <begin position="657"/>
        <end position="680"/>
    </location>
</feature>
<comment type="similarity">
    <text evidence="5">Belongs to the ThrE exporter (TC 2.A.79) family.</text>
</comment>
<feature type="transmembrane region" description="Helical" evidence="7">
    <location>
        <begin position="789"/>
        <end position="805"/>
    </location>
</feature>
<feature type="transmembrane region" description="Helical" evidence="7">
    <location>
        <begin position="585"/>
        <end position="608"/>
    </location>
</feature>
<sequence length="882" mass="93517">MADQCNEEFSIQLDHNRNTDSDYNSSNSNSNSNSNTDSANNDTLVLPSLASAASYGNIGASSGFALPASNPFTDSMGPQNPFSPEGTPVDTPIPTPLGSPTHELQKLSLGVERYARAIEDPGPMGSFSGTIPLPSLSQTHHQIAATKRRPSHILLDALTSSKSTADPTVRSPVDDGSVETSGRSTGLSLSSIKRAISGKRRHLDQSMGDLESNARGNEGNMASNTGTIDDFANPFGSPALSSNADAQVALLDSLAYTPQPLLLPAAPVTVTPLQEALNQGTTSIQGDELRRRLEQSSTSKRVAAAMAASTANEHTGASTATGMRRRKPKGGILSQLLKLQRNEAAAAAAASSPPSGASSSAKRISGSAQHAAVKKTKKGFYYRSSSKNNSLADLGSPSVTTTPKVSPRNSRLFELESSSSSTTTRLPTQPSTSINTAAPLFQKPDPHGNMEEMETISAAATTATLNANLGIQRDIAEILSRQSFLIMIAKAMILYGAPSHRIEETCGLLARKMDVDASFALLPGLMTISFSDPETHTSDTRHLRCTQGMDMYKLSRVYTIAWGVLHGKGIEDANRLLETVTIEPGYYPVWITVMSWMTTAAFVAPLAFNGSWLDTLLAGLCGLLVGILGLVAAKFPVYGNVFEVTSSILVGFIAKAFGNQVCFSAVALAGVVVLLPGLLLTQAIMELASRNIVSGAVRMFYALMYAFFLGYGLSLGAELWNSITGDHSPAPASTCEKGVDHWWFFLIFPAVSTSINIVFNAHPRQWLGMTIVTAVGFIVSYFLTSGPQVTPAVSAFAVGIAGQAYGRLTGRLSYVPLLSGVLLLVPGSVGVRGVLAIIGSDPSQGFQFALNMVNISVSITLGVFCSALVWYPFWRKSTFMNF</sequence>
<feature type="domain" description="Threonine/Serine exporter ThrE" evidence="9">
    <location>
        <begin position="753"/>
        <end position="868"/>
    </location>
</feature>
<feature type="compositionally biased region" description="Low complexity" evidence="6">
    <location>
        <begin position="344"/>
        <end position="361"/>
    </location>
</feature>
<dbReference type="EMBL" id="JAAAJA010000004">
    <property type="protein sequence ID" value="KAG0267434.1"/>
    <property type="molecule type" value="Genomic_DNA"/>
</dbReference>
<feature type="compositionally biased region" description="Low complexity" evidence="6">
    <location>
        <begin position="21"/>
        <end position="40"/>
    </location>
</feature>
<organism evidence="10 11">
    <name type="scientific">Mortierella polycephala</name>
    <dbReference type="NCBI Taxonomy" id="41804"/>
    <lineage>
        <taxon>Eukaryota</taxon>
        <taxon>Fungi</taxon>
        <taxon>Fungi incertae sedis</taxon>
        <taxon>Mucoromycota</taxon>
        <taxon>Mortierellomycotina</taxon>
        <taxon>Mortierellomycetes</taxon>
        <taxon>Mortierellales</taxon>
        <taxon>Mortierellaceae</taxon>
        <taxon>Mortierella</taxon>
    </lineage>
</organism>
<protein>
    <recommendedName>
        <fullName evidence="12">DUF1212-domain-containing protein</fullName>
    </recommendedName>
</protein>
<evidence type="ECO:0000313" key="10">
    <source>
        <dbReference type="EMBL" id="KAG0267434.1"/>
    </source>
</evidence>
<dbReference type="AlphaFoldDB" id="A0A9P6QFE8"/>
<feature type="region of interest" description="Disordered" evidence="6">
    <location>
        <begin position="70"/>
        <end position="91"/>
    </location>
</feature>
<dbReference type="Proteomes" id="UP000726737">
    <property type="component" value="Unassembled WGS sequence"/>
</dbReference>
<feature type="region of interest" description="Disordered" evidence="6">
    <location>
        <begin position="303"/>
        <end position="327"/>
    </location>
</feature>
<feature type="transmembrane region" description="Helical" evidence="7">
    <location>
        <begin position="852"/>
        <end position="874"/>
    </location>
</feature>
<evidence type="ECO:0000256" key="2">
    <source>
        <dbReference type="ARBA" id="ARBA00022692"/>
    </source>
</evidence>
<dbReference type="OrthoDB" id="413008at2759"/>